<comment type="caution">
    <text evidence="2">The sequence shown here is derived from an EMBL/GenBank/DDBJ whole genome shotgun (WGS) entry which is preliminary data.</text>
</comment>
<accession>A0A9Q3DYX9</accession>
<reference evidence="2" key="1">
    <citation type="submission" date="2021-03" db="EMBL/GenBank/DDBJ databases">
        <title>Draft genome sequence of rust myrtle Austropuccinia psidii MF-1, a brazilian biotype.</title>
        <authorList>
            <person name="Quecine M.C."/>
            <person name="Pachon D.M.R."/>
            <person name="Bonatelli M.L."/>
            <person name="Correr F.H."/>
            <person name="Franceschini L.M."/>
            <person name="Leite T.F."/>
            <person name="Margarido G.R.A."/>
            <person name="Almeida C.A."/>
            <person name="Ferrarezi J.A."/>
            <person name="Labate C.A."/>
        </authorList>
    </citation>
    <scope>NUCLEOTIDE SEQUENCE</scope>
    <source>
        <strain evidence="2">MF-1</strain>
    </source>
</reference>
<keyword evidence="3" id="KW-1185">Reference proteome</keyword>
<dbReference type="AlphaFoldDB" id="A0A9Q3DYX9"/>
<sequence>MQQKINPIEEILRISQNFVHKLQDLSEKGKDKMKSLNSMDIQEILLAFGFKEIPKPKIHYACPLGFMEICIEKEEYPIRALVNTGEELKIIPEEIAIKASLVTRNLNMNLRGIGGHTTSLGALSESTPIILASGEETKIHFLLQKDLSIKYLEDPSWQKTILG</sequence>
<name>A0A9Q3DYX9_9BASI</name>
<dbReference type="Proteomes" id="UP000765509">
    <property type="component" value="Unassembled WGS sequence"/>
</dbReference>
<dbReference type="PROSITE" id="PS50175">
    <property type="entry name" value="ASP_PROT_RETROV"/>
    <property type="match status" value="1"/>
</dbReference>
<organism evidence="2 3">
    <name type="scientific">Austropuccinia psidii MF-1</name>
    <dbReference type="NCBI Taxonomy" id="1389203"/>
    <lineage>
        <taxon>Eukaryota</taxon>
        <taxon>Fungi</taxon>
        <taxon>Dikarya</taxon>
        <taxon>Basidiomycota</taxon>
        <taxon>Pucciniomycotina</taxon>
        <taxon>Pucciniomycetes</taxon>
        <taxon>Pucciniales</taxon>
        <taxon>Sphaerophragmiaceae</taxon>
        <taxon>Austropuccinia</taxon>
    </lineage>
</organism>
<proteinExistence type="predicted"/>
<feature type="domain" description="Peptidase A2" evidence="1">
    <location>
        <begin position="78"/>
        <end position="115"/>
    </location>
</feature>
<dbReference type="InterPro" id="IPR001995">
    <property type="entry name" value="Peptidase_A2_cat"/>
</dbReference>
<protein>
    <recommendedName>
        <fullName evidence="1">Peptidase A2 domain-containing protein</fullName>
    </recommendedName>
</protein>
<evidence type="ECO:0000259" key="1">
    <source>
        <dbReference type="PROSITE" id="PS50175"/>
    </source>
</evidence>
<dbReference type="EMBL" id="AVOT02021723">
    <property type="protein sequence ID" value="MBW0510712.1"/>
    <property type="molecule type" value="Genomic_DNA"/>
</dbReference>
<evidence type="ECO:0000313" key="2">
    <source>
        <dbReference type="EMBL" id="MBW0510712.1"/>
    </source>
</evidence>
<dbReference type="GO" id="GO:0006508">
    <property type="term" value="P:proteolysis"/>
    <property type="evidence" value="ECO:0007669"/>
    <property type="project" value="InterPro"/>
</dbReference>
<gene>
    <name evidence="2" type="ORF">O181_050427</name>
</gene>
<evidence type="ECO:0000313" key="3">
    <source>
        <dbReference type="Proteomes" id="UP000765509"/>
    </source>
</evidence>
<dbReference type="GO" id="GO:0004190">
    <property type="term" value="F:aspartic-type endopeptidase activity"/>
    <property type="evidence" value="ECO:0007669"/>
    <property type="project" value="InterPro"/>
</dbReference>